<evidence type="ECO:0000256" key="1">
    <source>
        <dbReference type="SAM" id="Phobius"/>
    </source>
</evidence>
<comment type="caution">
    <text evidence="2">The sequence shown here is derived from an EMBL/GenBank/DDBJ whole genome shotgun (WGS) entry which is preliminary data.</text>
</comment>
<proteinExistence type="predicted"/>
<dbReference type="AlphaFoldDB" id="A0A0S7XRG9"/>
<evidence type="ECO:0000313" key="3">
    <source>
        <dbReference type="Proteomes" id="UP000051861"/>
    </source>
</evidence>
<keyword evidence="1" id="KW-0812">Transmembrane</keyword>
<feature type="transmembrane region" description="Helical" evidence="1">
    <location>
        <begin position="12"/>
        <end position="30"/>
    </location>
</feature>
<feature type="transmembrane region" description="Helical" evidence="1">
    <location>
        <begin position="70"/>
        <end position="90"/>
    </location>
</feature>
<accession>A0A0S7XRG9</accession>
<evidence type="ECO:0000313" key="2">
    <source>
        <dbReference type="EMBL" id="KPJ64835.1"/>
    </source>
</evidence>
<name>A0A0S7XRG9_UNCSA</name>
<feature type="transmembrane region" description="Helical" evidence="1">
    <location>
        <begin position="96"/>
        <end position="119"/>
    </location>
</feature>
<feature type="transmembrane region" description="Helical" evidence="1">
    <location>
        <begin position="36"/>
        <end position="58"/>
    </location>
</feature>
<dbReference type="EMBL" id="LIZX01000160">
    <property type="protein sequence ID" value="KPJ64835.1"/>
    <property type="molecule type" value="Genomic_DNA"/>
</dbReference>
<sequence length="142" mass="15985">MGPEFIHRVIKTSLVVAVLGFLFVTVYYDFKFGAGILVGTIWGCLNLYFLTNLITEIFSPDKEVRKGKVILIVLVKFPLLYLVGYVLLIIKYFPAVSLVSGFTLIFVVMFLKALGRWVLSLETSKKSEIKSTNKVKKKTVNG</sequence>
<dbReference type="Proteomes" id="UP000051861">
    <property type="component" value="Unassembled WGS sequence"/>
</dbReference>
<protein>
    <recommendedName>
        <fullName evidence="4">ATP synthase I</fullName>
    </recommendedName>
</protein>
<keyword evidence="1" id="KW-1133">Transmembrane helix</keyword>
<evidence type="ECO:0008006" key="4">
    <source>
        <dbReference type="Google" id="ProtNLM"/>
    </source>
</evidence>
<gene>
    <name evidence="2" type="ORF">AMJ44_12045</name>
</gene>
<organism evidence="2 3">
    <name type="scientific">candidate division WOR-1 bacterium DG_54_3</name>
    <dbReference type="NCBI Taxonomy" id="1703775"/>
    <lineage>
        <taxon>Bacteria</taxon>
        <taxon>Bacillati</taxon>
        <taxon>Saganbacteria</taxon>
    </lineage>
</organism>
<keyword evidence="1" id="KW-0472">Membrane</keyword>
<reference evidence="2 3" key="1">
    <citation type="journal article" date="2015" name="Microbiome">
        <title>Genomic resolution of linkages in carbon, nitrogen, and sulfur cycling among widespread estuary sediment bacteria.</title>
        <authorList>
            <person name="Baker B.J."/>
            <person name="Lazar C.S."/>
            <person name="Teske A.P."/>
            <person name="Dick G.J."/>
        </authorList>
    </citation>
    <scope>NUCLEOTIDE SEQUENCE [LARGE SCALE GENOMIC DNA]</scope>
    <source>
        <strain evidence="2">DG_54_3</strain>
    </source>
</reference>